<dbReference type="Gene3D" id="1.10.10.10">
    <property type="entry name" value="Winged helix-like DNA-binding domain superfamily/Winged helix DNA-binding domain"/>
    <property type="match status" value="1"/>
</dbReference>
<evidence type="ECO:0000313" key="7">
    <source>
        <dbReference type="EMBL" id="MSS18402.1"/>
    </source>
</evidence>
<evidence type="ECO:0000259" key="5">
    <source>
        <dbReference type="Pfam" id="PF04542"/>
    </source>
</evidence>
<keyword evidence="3" id="KW-0731">Sigma factor</keyword>
<evidence type="ECO:0000256" key="1">
    <source>
        <dbReference type="ARBA" id="ARBA00010641"/>
    </source>
</evidence>
<dbReference type="PANTHER" id="PTHR43133">
    <property type="entry name" value="RNA POLYMERASE ECF-TYPE SIGMA FACTO"/>
    <property type="match status" value="1"/>
</dbReference>
<dbReference type="InterPro" id="IPR013249">
    <property type="entry name" value="RNA_pol_sigma70_r4_t2"/>
</dbReference>
<keyword evidence="4" id="KW-0804">Transcription</keyword>
<dbReference type="SUPFAM" id="SSF88659">
    <property type="entry name" value="Sigma3 and sigma4 domains of RNA polymerase sigma factors"/>
    <property type="match status" value="1"/>
</dbReference>
<dbReference type="InterPro" id="IPR039425">
    <property type="entry name" value="RNA_pol_sigma-70-like"/>
</dbReference>
<gene>
    <name evidence="7" type="ORF">FYJ29_11620</name>
</gene>
<comment type="similarity">
    <text evidence="1">Belongs to the sigma-70 factor family. ECF subfamily.</text>
</comment>
<dbReference type="Gene3D" id="1.10.1740.10">
    <property type="match status" value="1"/>
</dbReference>
<dbReference type="EMBL" id="VULT01000020">
    <property type="protein sequence ID" value="MSS18402.1"/>
    <property type="molecule type" value="Genomic_DNA"/>
</dbReference>
<evidence type="ECO:0000256" key="3">
    <source>
        <dbReference type="ARBA" id="ARBA00023082"/>
    </source>
</evidence>
<evidence type="ECO:0000256" key="4">
    <source>
        <dbReference type="ARBA" id="ARBA00023163"/>
    </source>
</evidence>
<comment type="caution">
    <text evidence="7">The sequence shown here is derived from an EMBL/GenBank/DDBJ whole genome shotgun (WGS) entry which is preliminary data.</text>
</comment>
<evidence type="ECO:0000313" key="8">
    <source>
        <dbReference type="Proteomes" id="UP000483362"/>
    </source>
</evidence>
<organism evidence="7 8">
    <name type="scientific">Sodaliphilus pleomorphus</name>
    <dbReference type="NCBI Taxonomy" id="2606626"/>
    <lineage>
        <taxon>Bacteria</taxon>
        <taxon>Pseudomonadati</taxon>
        <taxon>Bacteroidota</taxon>
        <taxon>Bacteroidia</taxon>
        <taxon>Bacteroidales</taxon>
        <taxon>Muribaculaceae</taxon>
        <taxon>Sodaliphilus</taxon>
    </lineage>
</organism>
<dbReference type="InterPro" id="IPR013325">
    <property type="entry name" value="RNA_pol_sigma_r2"/>
</dbReference>
<dbReference type="InterPro" id="IPR014284">
    <property type="entry name" value="RNA_pol_sigma-70_dom"/>
</dbReference>
<dbReference type="AlphaFoldDB" id="A0A6L5XFW5"/>
<evidence type="ECO:0000256" key="2">
    <source>
        <dbReference type="ARBA" id="ARBA00023015"/>
    </source>
</evidence>
<protein>
    <submittedName>
        <fullName evidence="7">RNA polymerase sigma factor</fullName>
    </submittedName>
</protein>
<dbReference type="Proteomes" id="UP000483362">
    <property type="component" value="Unassembled WGS sequence"/>
</dbReference>
<dbReference type="InterPro" id="IPR013324">
    <property type="entry name" value="RNA_pol_sigma_r3/r4-like"/>
</dbReference>
<keyword evidence="8" id="KW-1185">Reference proteome</keyword>
<dbReference type="PANTHER" id="PTHR43133:SF46">
    <property type="entry name" value="RNA POLYMERASE SIGMA-70 FACTOR ECF SUBFAMILY"/>
    <property type="match status" value="1"/>
</dbReference>
<dbReference type="GO" id="GO:0016987">
    <property type="term" value="F:sigma factor activity"/>
    <property type="evidence" value="ECO:0007669"/>
    <property type="project" value="UniProtKB-KW"/>
</dbReference>
<sequence>MEEAEIATGCRRGEAKAQRALYDSYAPRLMATIVRYVGRGDVAQDVLQDTLVRALRGFSQFKWRGKGSLGGWLNRMAVNMSLNYLRDNRHMLQAVSLDERPEAGLVADEPTPAEVEGLDLAELMRLVEELPTGYRTVFNLYCIEGYSHREIASELGISVNTSSSQLARAKAMLARKINDYVARKEMHYEPGN</sequence>
<feature type="domain" description="RNA polymerase sigma factor 70 region 4 type 2" evidence="6">
    <location>
        <begin position="121"/>
        <end position="173"/>
    </location>
</feature>
<reference evidence="7 8" key="1">
    <citation type="submission" date="2019-08" db="EMBL/GenBank/DDBJ databases">
        <title>In-depth cultivation of the pig gut microbiome towards novel bacterial diversity and tailored functional studies.</title>
        <authorList>
            <person name="Wylensek D."/>
            <person name="Hitch T.C.A."/>
            <person name="Clavel T."/>
        </authorList>
    </citation>
    <scope>NUCLEOTIDE SEQUENCE [LARGE SCALE GENOMIC DNA]</scope>
    <source>
        <strain evidence="7 8">Oil-RF-744-WCA-WT-10</strain>
    </source>
</reference>
<dbReference type="CDD" id="cd06171">
    <property type="entry name" value="Sigma70_r4"/>
    <property type="match status" value="1"/>
</dbReference>
<dbReference type="Pfam" id="PF08281">
    <property type="entry name" value="Sigma70_r4_2"/>
    <property type="match status" value="1"/>
</dbReference>
<dbReference type="Pfam" id="PF04542">
    <property type="entry name" value="Sigma70_r2"/>
    <property type="match status" value="1"/>
</dbReference>
<dbReference type="GO" id="GO:0003677">
    <property type="term" value="F:DNA binding"/>
    <property type="evidence" value="ECO:0007669"/>
    <property type="project" value="InterPro"/>
</dbReference>
<proteinExistence type="inferred from homology"/>
<dbReference type="RefSeq" id="WP_154327418.1">
    <property type="nucleotide sequence ID" value="NZ_CP045696.1"/>
</dbReference>
<accession>A0A6L5XFW5</accession>
<dbReference type="NCBIfam" id="TIGR02937">
    <property type="entry name" value="sigma70-ECF"/>
    <property type="match status" value="1"/>
</dbReference>
<dbReference type="SUPFAM" id="SSF88946">
    <property type="entry name" value="Sigma2 domain of RNA polymerase sigma factors"/>
    <property type="match status" value="1"/>
</dbReference>
<name>A0A6L5XFW5_9BACT</name>
<dbReference type="GO" id="GO:0006352">
    <property type="term" value="P:DNA-templated transcription initiation"/>
    <property type="evidence" value="ECO:0007669"/>
    <property type="project" value="InterPro"/>
</dbReference>
<feature type="domain" description="RNA polymerase sigma-70 region 2" evidence="5">
    <location>
        <begin position="21"/>
        <end position="89"/>
    </location>
</feature>
<evidence type="ECO:0000259" key="6">
    <source>
        <dbReference type="Pfam" id="PF08281"/>
    </source>
</evidence>
<keyword evidence="2" id="KW-0805">Transcription regulation</keyword>
<dbReference type="InterPro" id="IPR036388">
    <property type="entry name" value="WH-like_DNA-bd_sf"/>
</dbReference>
<dbReference type="InterPro" id="IPR007627">
    <property type="entry name" value="RNA_pol_sigma70_r2"/>
</dbReference>